<dbReference type="Gene3D" id="1.10.260.40">
    <property type="entry name" value="lambda repressor-like DNA-binding domains"/>
    <property type="match status" value="1"/>
</dbReference>
<feature type="domain" description="HTH lacI-type" evidence="4">
    <location>
        <begin position="2"/>
        <end position="56"/>
    </location>
</feature>
<dbReference type="SMART" id="SM00354">
    <property type="entry name" value="HTH_LACI"/>
    <property type="match status" value="1"/>
</dbReference>
<keyword evidence="1" id="KW-0805">Transcription regulation</keyword>
<dbReference type="PROSITE" id="PS00356">
    <property type="entry name" value="HTH_LACI_1"/>
    <property type="match status" value="1"/>
</dbReference>
<dbReference type="AlphaFoldDB" id="A0A382CGU1"/>
<dbReference type="Pfam" id="PF13377">
    <property type="entry name" value="Peripla_BP_3"/>
    <property type="match status" value="1"/>
</dbReference>
<dbReference type="InterPro" id="IPR046335">
    <property type="entry name" value="LacI/GalR-like_sensor"/>
</dbReference>
<organism evidence="5">
    <name type="scientific">marine metagenome</name>
    <dbReference type="NCBI Taxonomy" id="408172"/>
    <lineage>
        <taxon>unclassified sequences</taxon>
        <taxon>metagenomes</taxon>
        <taxon>ecological metagenomes</taxon>
    </lineage>
</organism>
<dbReference type="SUPFAM" id="SSF53822">
    <property type="entry name" value="Periplasmic binding protein-like I"/>
    <property type="match status" value="1"/>
</dbReference>
<dbReference type="GO" id="GO:0003700">
    <property type="term" value="F:DNA-binding transcription factor activity"/>
    <property type="evidence" value="ECO:0007669"/>
    <property type="project" value="TreeGrafter"/>
</dbReference>
<evidence type="ECO:0000313" key="5">
    <source>
        <dbReference type="EMBL" id="SVB25306.1"/>
    </source>
</evidence>
<accession>A0A382CGU1</accession>
<dbReference type="GO" id="GO:0000976">
    <property type="term" value="F:transcription cis-regulatory region binding"/>
    <property type="evidence" value="ECO:0007669"/>
    <property type="project" value="TreeGrafter"/>
</dbReference>
<dbReference type="InterPro" id="IPR028082">
    <property type="entry name" value="Peripla_BP_I"/>
</dbReference>
<dbReference type="EMBL" id="UINC01034452">
    <property type="protein sequence ID" value="SVB25306.1"/>
    <property type="molecule type" value="Genomic_DNA"/>
</dbReference>
<keyword evidence="2" id="KW-0238">DNA-binding</keyword>
<name>A0A382CGU1_9ZZZZ</name>
<dbReference type="InterPro" id="IPR000843">
    <property type="entry name" value="HTH_LacI"/>
</dbReference>
<dbReference type="PANTHER" id="PTHR30146">
    <property type="entry name" value="LACI-RELATED TRANSCRIPTIONAL REPRESSOR"/>
    <property type="match status" value="1"/>
</dbReference>
<evidence type="ECO:0000256" key="2">
    <source>
        <dbReference type="ARBA" id="ARBA00023125"/>
    </source>
</evidence>
<dbReference type="PROSITE" id="PS50932">
    <property type="entry name" value="HTH_LACI_2"/>
    <property type="match status" value="1"/>
</dbReference>
<proteinExistence type="predicted"/>
<keyword evidence="3" id="KW-0804">Transcription</keyword>
<dbReference type="PANTHER" id="PTHR30146:SF109">
    <property type="entry name" value="HTH-TYPE TRANSCRIPTIONAL REGULATOR GALS"/>
    <property type="match status" value="1"/>
</dbReference>
<evidence type="ECO:0000259" key="4">
    <source>
        <dbReference type="PROSITE" id="PS50932"/>
    </source>
</evidence>
<gene>
    <name evidence="5" type="ORF">METZ01_LOCUS178160</name>
</gene>
<dbReference type="Pfam" id="PF00356">
    <property type="entry name" value="LacI"/>
    <property type="match status" value="1"/>
</dbReference>
<protein>
    <recommendedName>
        <fullName evidence="4">HTH lacI-type domain-containing protein</fullName>
    </recommendedName>
</protein>
<dbReference type="CDD" id="cd01392">
    <property type="entry name" value="HTH_LacI"/>
    <property type="match status" value="1"/>
</dbReference>
<dbReference type="SUPFAM" id="SSF47413">
    <property type="entry name" value="lambda repressor-like DNA-binding domains"/>
    <property type="match status" value="1"/>
</dbReference>
<sequence length="336" mass="37256">MATIIDVAKLAGVGIGSVSRVINAKDSVSDKTRLKVNKAIKALNYKPNQSARSLVSKKFNTIGIWGTELAGTFNSQTLRVIDHELITHEKHCLVTNGDISDSENSNVAIDSVNDLISKGCDGIIFWGTDITHFDIAYIEKYFPNIVLLNNRIEKIDQKCFYFNHYKAGYIAGQHLVDKGHKSIACITGDFQTEDGRKRHEGFLDSMKDNNITIPSEFIIEGDYSFIKGQEGVMTLLKRNLDFTALFCGNDQSAMSAIATLTSKGFNVPDDISIVGYDDNDIAPFTSPPLSTIRVPFDDMALAAVRYLLNTCYDLKLSVEHNFPVELIERQSVKNIG</sequence>
<reference evidence="5" key="1">
    <citation type="submission" date="2018-05" db="EMBL/GenBank/DDBJ databases">
        <authorList>
            <person name="Lanie J.A."/>
            <person name="Ng W.-L."/>
            <person name="Kazmierczak K.M."/>
            <person name="Andrzejewski T.M."/>
            <person name="Davidsen T.M."/>
            <person name="Wayne K.J."/>
            <person name="Tettelin H."/>
            <person name="Glass J.I."/>
            <person name="Rusch D."/>
            <person name="Podicherti R."/>
            <person name="Tsui H.-C.T."/>
            <person name="Winkler M.E."/>
        </authorList>
    </citation>
    <scope>NUCLEOTIDE SEQUENCE</scope>
</reference>
<dbReference type="Gene3D" id="3.40.50.2300">
    <property type="match status" value="2"/>
</dbReference>
<dbReference type="InterPro" id="IPR010982">
    <property type="entry name" value="Lambda_DNA-bd_dom_sf"/>
</dbReference>
<evidence type="ECO:0000256" key="3">
    <source>
        <dbReference type="ARBA" id="ARBA00023163"/>
    </source>
</evidence>
<evidence type="ECO:0000256" key="1">
    <source>
        <dbReference type="ARBA" id="ARBA00023015"/>
    </source>
</evidence>